<reference evidence="2" key="3">
    <citation type="submission" date="2020-02" db="EMBL/GenBank/DDBJ databases">
        <authorList>
            <person name="Matsumoto Y."/>
            <person name="Motooka D."/>
            <person name="Nakamura S."/>
        </authorList>
    </citation>
    <scope>NUCLEOTIDE SEQUENCE</scope>
    <source>
        <strain evidence="2">JCM 12687</strain>
    </source>
</reference>
<dbReference type="OrthoDB" id="4540267at2"/>
<feature type="domain" description="Imm33-like" evidence="1">
    <location>
        <begin position="98"/>
        <end position="192"/>
    </location>
</feature>
<evidence type="ECO:0000259" key="1">
    <source>
        <dbReference type="Pfam" id="PF24719"/>
    </source>
</evidence>
<proteinExistence type="predicted"/>
<reference evidence="2 5" key="2">
    <citation type="journal article" date="2019" name="Emerg. Microbes Infect.">
        <title>Comprehensive subspecies identification of 175 nontuberculous mycobacteria species based on 7547 genomic profiles.</title>
        <authorList>
            <person name="Matsumoto Y."/>
            <person name="Kinjo T."/>
            <person name="Motooka D."/>
            <person name="Nabeya D."/>
            <person name="Jung N."/>
            <person name="Uechi K."/>
            <person name="Horii T."/>
            <person name="Iida T."/>
            <person name="Fujita J."/>
            <person name="Nakamura S."/>
        </authorList>
    </citation>
    <scope>NUCLEOTIDE SEQUENCE [LARGE SCALE GENOMIC DNA]</scope>
    <source>
        <strain evidence="2 5">JCM 12687</strain>
    </source>
</reference>
<dbReference type="AlphaFoldDB" id="A0A7I7W7M5"/>
<organism evidence="3 4">
    <name type="scientific">Mycobacterium branderi</name>
    <dbReference type="NCBI Taxonomy" id="43348"/>
    <lineage>
        <taxon>Bacteria</taxon>
        <taxon>Bacillati</taxon>
        <taxon>Actinomycetota</taxon>
        <taxon>Actinomycetes</taxon>
        <taxon>Mycobacteriales</taxon>
        <taxon>Mycobacteriaceae</taxon>
        <taxon>Mycobacterium</taxon>
    </lineage>
</organism>
<keyword evidence="5" id="KW-1185">Reference proteome</keyword>
<dbReference type="Pfam" id="PF24719">
    <property type="entry name" value="Imm33-like"/>
    <property type="match status" value="1"/>
</dbReference>
<accession>A0A7I7W7M5</accession>
<dbReference type="EMBL" id="AP022606">
    <property type="protein sequence ID" value="BBZ13589.1"/>
    <property type="molecule type" value="Genomic_DNA"/>
</dbReference>
<name>A0A7I7W7M5_9MYCO</name>
<protein>
    <recommendedName>
        <fullName evidence="1">Imm33-like domain-containing protein</fullName>
    </recommendedName>
</protein>
<dbReference type="EMBL" id="MVHM01000007">
    <property type="protein sequence ID" value="ORA37399.1"/>
    <property type="molecule type" value="Genomic_DNA"/>
</dbReference>
<evidence type="ECO:0000313" key="2">
    <source>
        <dbReference type="EMBL" id="BBZ13589.1"/>
    </source>
</evidence>
<evidence type="ECO:0000313" key="5">
    <source>
        <dbReference type="Proteomes" id="UP000467379"/>
    </source>
</evidence>
<gene>
    <name evidence="3" type="ORF">BST20_13145</name>
    <name evidence="2" type="ORF">MBRA_37840</name>
</gene>
<evidence type="ECO:0000313" key="3">
    <source>
        <dbReference type="EMBL" id="ORA37399.1"/>
    </source>
</evidence>
<dbReference type="InterPro" id="IPR056509">
    <property type="entry name" value="Imm33-like"/>
</dbReference>
<dbReference type="RefSeq" id="WP_083131871.1">
    <property type="nucleotide sequence ID" value="NZ_AP022606.1"/>
</dbReference>
<sequence>MAQRRTTAGASGHPEFTLEYEPGIVTELGIEWLASWLQDCISSGTRFSVGQTIAIGWMNCYVTDRGDGTLGLSEPDFTNIPPNLVAGASNTVSQLWYQREIADSVGLVAELDFPRYDQYAMTCERLVSADPILMHRYTHEEDESGWYIGCSGDDHDHDETKLHHVSLYELAVAKPAIIGFLALPPDCSVLVGGGAPLVVRHREPLPVREGSLLATMFGDEVVADQQAAPHVKDCT</sequence>
<dbReference type="Proteomes" id="UP000192441">
    <property type="component" value="Unassembled WGS sequence"/>
</dbReference>
<reference evidence="3 4" key="1">
    <citation type="submission" date="2016-12" db="EMBL/GenBank/DDBJ databases">
        <title>The new phylogeny of genus Mycobacterium.</title>
        <authorList>
            <person name="Tortoli E."/>
            <person name="Trovato A."/>
            <person name="Cirillo D.M."/>
        </authorList>
    </citation>
    <scope>NUCLEOTIDE SEQUENCE [LARGE SCALE GENOMIC DNA]</scope>
    <source>
        <strain evidence="3 4">DSM 44624</strain>
    </source>
</reference>
<dbReference type="Proteomes" id="UP000467379">
    <property type="component" value="Chromosome"/>
</dbReference>
<evidence type="ECO:0000313" key="4">
    <source>
        <dbReference type="Proteomes" id="UP000192441"/>
    </source>
</evidence>